<dbReference type="EMBL" id="VSSQ01003782">
    <property type="protein sequence ID" value="MPM22318.1"/>
    <property type="molecule type" value="Genomic_DNA"/>
</dbReference>
<dbReference type="HAMAP" id="MF_01445">
    <property type="entry name" value="TsaD"/>
    <property type="match status" value="1"/>
</dbReference>
<evidence type="ECO:0000256" key="1">
    <source>
        <dbReference type="ARBA" id="ARBA00012156"/>
    </source>
</evidence>
<keyword evidence="3 10" id="KW-0808">Transferase</keyword>
<evidence type="ECO:0000256" key="3">
    <source>
        <dbReference type="ARBA" id="ARBA00022679"/>
    </source>
</evidence>
<dbReference type="GO" id="GO:0061711">
    <property type="term" value="F:tRNA N(6)-L-threonylcarbamoyladenine synthase activity"/>
    <property type="evidence" value="ECO:0007669"/>
    <property type="project" value="UniProtKB-EC"/>
</dbReference>
<dbReference type="EC" id="2.3.1.234" evidence="1"/>
<accession>A0A644Y2S5</accession>
<gene>
    <name evidence="10" type="primary">tsaD_30</name>
    <name evidence="10" type="ORF">SDC9_68770</name>
</gene>
<evidence type="ECO:0000256" key="6">
    <source>
        <dbReference type="ARBA" id="ARBA00023004"/>
    </source>
</evidence>
<feature type="domain" description="Gcp-like" evidence="9">
    <location>
        <begin position="25"/>
        <end position="314"/>
    </location>
</feature>
<keyword evidence="2" id="KW-0963">Cytoplasm</keyword>
<dbReference type="CDD" id="cd24133">
    <property type="entry name" value="ASKHA_NBD_TsaD_bac"/>
    <property type="match status" value="1"/>
</dbReference>
<keyword evidence="5" id="KW-0479">Metal-binding</keyword>
<evidence type="ECO:0000313" key="10">
    <source>
        <dbReference type="EMBL" id="MPM22318.1"/>
    </source>
</evidence>
<evidence type="ECO:0000256" key="7">
    <source>
        <dbReference type="ARBA" id="ARBA00023315"/>
    </source>
</evidence>
<dbReference type="PRINTS" id="PR00789">
    <property type="entry name" value="OSIALOPTASE"/>
</dbReference>
<dbReference type="NCBIfam" id="TIGR00329">
    <property type="entry name" value="gcp_kae1"/>
    <property type="match status" value="1"/>
</dbReference>
<evidence type="ECO:0000256" key="5">
    <source>
        <dbReference type="ARBA" id="ARBA00022723"/>
    </source>
</evidence>
<keyword evidence="7 10" id="KW-0012">Acyltransferase</keyword>
<keyword evidence="6" id="KW-0408">Iron</keyword>
<evidence type="ECO:0000259" key="9">
    <source>
        <dbReference type="Pfam" id="PF00814"/>
    </source>
</evidence>
<dbReference type="InterPro" id="IPR017860">
    <property type="entry name" value="Peptidase_M22_CS"/>
</dbReference>
<dbReference type="FunFam" id="3.30.420.40:FF:000012">
    <property type="entry name" value="tRNA N6-adenosine threonylcarbamoyltransferase"/>
    <property type="match status" value="1"/>
</dbReference>
<dbReference type="InterPro" id="IPR017861">
    <property type="entry name" value="KAE1/TsaD"/>
</dbReference>
<organism evidence="10">
    <name type="scientific">bioreactor metagenome</name>
    <dbReference type="NCBI Taxonomy" id="1076179"/>
    <lineage>
        <taxon>unclassified sequences</taxon>
        <taxon>metagenomes</taxon>
        <taxon>ecological metagenomes</taxon>
    </lineage>
</organism>
<dbReference type="AlphaFoldDB" id="A0A644Y2S5"/>
<dbReference type="SUPFAM" id="SSF53067">
    <property type="entry name" value="Actin-like ATPase domain"/>
    <property type="match status" value="2"/>
</dbReference>
<dbReference type="PANTHER" id="PTHR11735">
    <property type="entry name" value="TRNA N6-ADENOSINE THREONYLCARBAMOYLTRANSFERASE"/>
    <property type="match status" value="1"/>
</dbReference>
<dbReference type="GO" id="GO:0002949">
    <property type="term" value="P:tRNA threonylcarbamoyladenosine modification"/>
    <property type="evidence" value="ECO:0007669"/>
    <property type="project" value="InterPro"/>
</dbReference>
<sequence>MSITILAIESSCDDTSAAILNDGYLLSNIMAGQDVHKKYGGVIPELASRAHQHNILPVVEAALCEAGVSMADIDVIAYTRGPGLLGSLIVGSSFAKGLSVALGVPLVDVNHLQGHLLSPFISQPGEERPKPTFPYLSMLVSGGHTQIIKVTDPLNYTVLGKTIDDAAGEAFDKCAKLMGLGYPGGPVVDRLAKEGNPLKFKFAKPVVKGLDFSFSGLKTSLLYFLRDRVKESPGFINENVNDICASFQHTIVEILVSKLIKASRETGINEITLSGGVSANSLLRKRIEEAGLENGWKTYLPEFGYTTDNAAMIGIAAHYRYSAGYRAEHNLSPVSRIKDF</sequence>
<dbReference type="Gene3D" id="3.30.420.40">
    <property type="match status" value="2"/>
</dbReference>
<comment type="catalytic activity">
    <reaction evidence="8">
        <text>L-threonylcarbamoyladenylate + adenosine(37) in tRNA = N(6)-L-threonylcarbamoyladenosine(37) in tRNA + AMP + H(+)</text>
        <dbReference type="Rhea" id="RHEA:37059"/>
        <dbReference type="Rhea" id="RHEA-COMP:10162"/>
        <dbReference type="Rhea" id="RHEA-COMP:10163"/>
        <dbReference type="ChEBI" id="CHEBI:15378"/>
        <dbReference type="ChEBI" id="CHEBI:73682"/>
        <dbReference type="ChEBI" id="CHEBI:74411"/>
        <dbReference type="ChEBI" id="CHEBI:74418"/>
        <dbReference type="ChEBI" id="CHEBI:456215"/>
        <dbReference type="EC" id="2.3.1.234"/>
    </reaction>
</comment>
<comment type="caution">
    <text evidence="10">The sequence shown here is derived from an EMBL/GenBank/DDBJ whole genome shotgun (WGS) entry which is preliminary data.</text>
</comment>
<dbReference type="Pfam" id="PF00814">
    <property type="entry name" value="TsaD"/>
    <property type="match status" value="1"/>
</dbReference>
<dbReference type="InterPro" id="IPR000905">
    <property type="entry name" value="Gcp-like_dom"/>
</dbReference>
<protein>
    <recommendedName>
        <fullName evidence="1">N(6)-L-threonylcarbamoyladenine synthase</fullName>
        <ecNumber evidence="1">2.3.1.234</ecNumber>
    </recommendedName>
</protein>
<proteinExistence type="inferred from homology"/>
<evidence type="ECO:0000256" key="2">
    <source>
        <dbReference type="ARBA" id="ARBA00022490"/>
    </source>
</evidence>
<dbReference type="InterPro" id="IPR043129">
    <property type="entry name" value="ATPase_NBD"/>
</dbReference>
<dbReference type="GO" id="GO:0046872">
    <property type="term" value="F:metal ion binding"/>
    <property type="evidence" value="ECO:0007669"/>
    <property type="project" value="UniProtKB-KW"/>
</dbReference>
<dbReference type="PANTHER" id="PTHR11735:SF6">
    <property type="entry name" value="TRNA N6-ADENOSINE THREONYLCARBAMOYLTRANSFERASE, MITOCHONDRIAL"/>
    <property type="match status" value="1"/>
</dbReference>
<dbReference type="FunFam" id="3.30.420.40:FF:000040">
    <property type="entry name" value="tRNA N6-adenosine threonylcarbamoyltransferase"/>
    <property type="match status" value="1"/>
</dbReference>
<reference evidence="10" key="1">
    <citation type="submission" date="2019-08" db="EMBL/GenBank/DDBJ databases">
        <authorList>
            <person name="Kucharzyk K."/>
            <person name="Murdoch R.W."/>
            <person name="Higgins S."/>
            <person name="Loffler F."/>
        </authorList>
    </citation>
    <scope>NUCLEOTIDE SEQUENCE</scope>
</reference>
<name>A0A644Y2S5_9ZZZZ</name>
<evidence type="ECO:0000256" key="4">
    <source>
        <dbReference type="ARBA" id="ARBA00022694"/>
    </source>
</evidence>
<evidence type="ECO:0000256" key="8">
    <source>
        <dbReference type="ARBA" id="ARBA00048117"/>
    </source>
</evidence>
<keyword evidence="4" id="KW-0819">tRNA processing</keyword>
<dbReference type="PROSITE" id="PS01016">
    <property type="entry name" value="GLYCOPROTEASE"/>
    <property type="match status" value="1"/>
</dbReference>
<dbReference type="NCBIfam" id="TIGR03723">
    <property type="entry name" value="T6A_TsaD_YgjD"/>
    <property type="match status" value="1"/>
</dbReference>
<dbReference type="InterPro" id="IPR022450">
    <property type="entry name" value="TsaD"/>
</dbReference>